<comment type="caution">
    <text evidence="3">The sequence shown here is derived from an EMBL/GenBank/DDBJ whole genome shotgun (WGS) entry which is preliminary data.</text>
</comment>
<evidence type="ECO:0000256" key="1">
    <source>
        <dbReference type="SAM" id="SignalP"/>
    </source>
</evidence>
<name>A0A0F3KYZ5_9GAMM</name>
<proteinExistence type="predicted"/>
<evidence type="ECO:0000259" key="2">
    <source>
        <dbReference type="Pfam" id="PF14534"/>
    </source>
</evidence>
<keyword evidence="4" id="KW-1185">Reference proteome</keyword>
<dbReference type="InterPro" id="IPR032710">
    <property type="entry name" value="NTF2-like_dom_sf"/>
</dbReference>
<dbReference type="Pfam" id="PF14534">
    <property type="entry name" value="DUF4440"/>
    <property type="match status" value="1"/>
</dbReference>
<dbReference type="PATRIC" id="fig|345309.4.peg.4037"/>
<feature type="chain" id="PRO_5002463389" description="DUF4440 domain-containing protein" evidence="1">
    <location>
        <begin position="22"/>
        <end position="160"/>
    </location>
</feature>
<organism evidence="3 4">
    <name type="scientific">Luteibacter yeojuensis</name>
    <dbReference type="NCBI Taxonomy" id="345309"/>
    <lineage>
        <taxon>Bacteria</taxon>
        <taxon>Pseudomonadati</taxon>
        <taxon>Pseudomonadota</taxon>
        <taxon>Gammaproteobacteria</taxon>
        <taxon>Lysobacterales</taxon>
        <taxon>Rhodanobacteraceae</taxon>
        <taxon>Luteibacter</taxon>
    </lineage>
</organism>
<dbReference type="SUPFAM" id="SSF54427">
    <property type="entry name" value="NTF2-like"/>
    <property type="match status" value="1"/>
</dbReference>
<evidence type="ECO:0000313" key="3">
    <source>
        <dbReference type="EMBL" id="KJV36443.1"/>
    </source>
</evidence>
<dbReference type="InterPro" id="IPR027843">
    <property type="entry name" value="DUF4440"/>
</dbReference>
<feature type="signal peptide" evidence="1">
    <location>
        <begin position="1"/>
        <end position="21"/>
    </location>
</feature>
<accession>A0A0F3KYZ5</accession>
<dbReference type="OrthoDB" id="119951at2"/>
<dbReference type="AlphaFoldDB" id="A0A0F3KYZ5"/>
<dbReference type="EMBL" id="JZRB01000008">
    <property type="protein sequence ID" value="KJV36443.1"/>
    <property type="molecule type" value="Genomic_DNA"/>
</dbReference>
<dbReference type="Proteomes" id="UP000033651">
    <property type="component" value="Unassembled WGS sequence"/>
</dbReference>
<gene>
    <name evidence="3" type="ORF">VI08_04790</name>
</gene>
<protein>
    <recommendedName>
        <fullName evidence="2">DUF4440 domain-containing protein</fullName>
    </recommendedName>
</protein>
<keyword evidence="1" id="KW-0732">Signal</keyword>
<reference evidence="3 4" key="1">
    <citation type="submission" date="2015-03" db="EMBL/GenBank/DDBJ databases">
        <title>Draft genome sequence of Luteibacter yeojuensis strain SU11.</title>
        <authorList>
            <person name="Sulaiman J."/>
            <person name="Priya K."/>
            <person name="Chan K.-G."/>
        </authorList>
    </citation>
    <scope>NUCLEOTIDE SEQUENCE [LARGE SCALE GENOMIC DNA]</scope>
    <source>
        <strain evidence="3 4">SU11</strain>
    </source>
</reference>
<sequence>MRTKMTFAATLAFAIAGAASAADAPTAEGALTKTVTALDTQFFATFNTCATPGQLDKHAAMLDEHLEFYHDNGGVTWTRKDYLERTGKNVCGHFRRKLVAGSLQVYPIKDFGAIEEGDQEFCDLQTDKCFGAAHFMLVWHQAGGGWQVTRAFSYGHHALP</sequence>
<dbReference type="RefSeq" id="WP_045828417.1">
    <property type="nucleotide sequence ID" value="NZ_JZRB01000008.1"/>
</dbReference>
<feature type="domain" description="DUF4440" evidence="2">
    <location>
        <begin position="39"/>
        <end position="148"/>
    </location>
</feature>
<evidence type="ECO:0000313" key="4">
    <source>
        <dbReference type="Proteomes" id="UP000033651"/>
    </source>
</evidence>
<dbReference type="Gene3D" id="3.10.450.50">
    <property type="match status" value="1"/>
</dbReference>